<dbReference type="EMBL" id="FPKX01000057">
    <property type="protein sequence ID" value="SFZ98629.1"/>
    <property type="molecule type" value="Genomic_DNA"/>
</dbReference>
<sequence>MKKSIIILFLLLGLNNLYAQTLEPKLYANIPTGLNVALIGYGHTQGAIPENTSLGLENPNLNIESTFLAYARTFGLFGRNTKFDIIIPYSTLDGTAEEFGKDVSRHVRGIGDMKARISFNIFGAPALSFSEFANYKPDTVMGVSLQVSIPTGQYDSSKLVNIGTNRWALKPGIGIAKTINDFTIELSADAEFYSKNDAFYGGISRVQDTIYSAQVHVLYAFKNSMWLSVGTTYYKGGAYSNNGIPTDTELSNTRVGATMFIPINRLNSIRLYANSGINTRYGTDFDALGISWQYIWMDR</sequence>
<evidence type="ECO:0000313" key="1">
    <source>
        <dbReference type="EMBL" id="SFZ98629.1"/>
    </source>
</evidence>
<organism evidence="1">
    <name type="scientific">hydrothermal vent metagenome</name>
    <dbReference type="NCBI Taxonomy" id="652676"/>
    <lineage>
        <taxon>unclassified sequences</taxon>
        <taxon>metagenomes</taxon>
        <taxon>ecological metagenomes</taxon>
    </lineage>
</organism>
<dbReference type="Pfam" id="PF13557">
    <property type="entry name" value="Phenol_MetA_deg"/>
    <property type="match status" value="1"/>
</dbReference>
<reference evidence="1" key="1">
    <citation type="submission" date="2016-10" db="EMBL/GenBank/DDBJ databases">
        <authorList>
            <person name="de Groot N.N."/>
        </authorList>
    </citation>
    <scope>NUCLEOTIDE SEQUENCE</scope>
</reference>
<name>A0A1W1EF03_9ZZZZ</name>
<protein>
    <submittedName>
        <fullName evidence="1">QbdB</fullName>
    </submittedName>
</protein>
<gene>
    <name evidence="1" type="ORF">MNB_SV-5-411</name>
</gene>
<dbReference type="AlphaFoldDB" id="A0A1W1EF03"/>
<accession>A0A1W1EF03</accession>
<dbReference type="InterPro" id="IPR025737">
    <property type="entry name" value="FApF"/>
</dbReference>
<proteinExistence type="predicted"/>